<dbReference type="NCBIfam" id="TIGR00675">
    <property type="entry name" value="dcm"/>
    <property type="match status" value="1"/>
</dbReference>
<evidence type="ECO:0000256" key="6">
    <source>
        <dbReference type="RuleBase" id="RU000416"/>
    </source>
</evidence>
<accession>A0A1F6YQB5</accession>
<gene>
    <name evidence="8" type="ORF">A2225_02015</name>
</gene>
<dbReference type="Proteomes" id="UP000178138">
    <property type="component" value="Unassembled WGS sequence"/>
</dbReference>
<keyword evidence="1 5" id="KW-0489">Methyltransferase</keyword>
<evidence type="ECO:0000313" key="8">
    <source>
        <dbReference type="EMBL" id="OGJ08518.1"/>
    </source>
</evidence>
<keyword evidence="3 5" id="KW-0949">S-adenosyl-L-methionine</keyword>
<dbReference type="InterPro" id="IPR050750">
    <property type="entry name" value="C5-MTase"/>
</dbReference>
<dbReference type="GO" id="GO:0032259">
    <property type="term" value="P:methylation"/>
    <property type="evidence" value="ECO:0007669"/>
    <property type="project" value="UniProtKB-KW"/>
</dbReference>
<dbReference type="Gene3D" id="3.90.120.10">
    <property type="entry name" value="DNA Methylase, subunit A, domain 2"/>
    <property type="match status" value="1"/>
</dbReference>
<dbReference type="EC" id="2.1.1.37" evidence="7"/>
<evidence type="ECO:0000256" key="5">
    <source>
        <dbReference type="PROSITE-ProRule" id="PRU01016"/>
    </source>
</evidence>
<keyword evidence="2 5" id="KW-0808">Transferase</keyword>
<dbReference type="AlphaFoldDB" id="A0A1F6YQB5"/>
<reference evidence="8 9" key="1">
    <citation type="journal article" date="2016" name="Nat. Commun.">
        <title>Thousands of microbial genomes shed light on interconnected biogeochemical processes in an aquifer system.</title>
        <authorList>
            <person name="Anantharaman K."/>
            <person name="Brown C.T."/>
            <person name="Hug L.A."/>
            <person name="Sharon I."/>
            <person name="Castelle C.J."/>
            <person name="Probst A.J."/>
            <person name="Thomas B.C."/>
            <person name="Singh A."/>
            <person name="Wilkins M.J."/>
            <person name="Karaoz U."/>
            <person name="Brodie E.L."/>
            <person name="Williams K.H."/>
            <person name="Hubbard S.S."/>
            <person name="Banfield J.F."/>
        </authorList>
    </citation>
    <scope>NUCLEOTIDE SEQUENCE [LARGE SCALE GENOMIC DNA]</scope>
</reference>
<dbReference type="PANTHER" id="PTHR46098:SF1">
    <property type="entry name" value="TRNA (CYTOSINE(38)-C(5))-METHYLTRANSFERASE"/>
    <property type="match status" value="1"/>
</dbReference>
<dbReference type="EMBL" id="MFVZ01000002">
    <property type="protein sequence ID" value="OGJ08518.1"/>
    <property type="molecule type" value="Genomic_DNA"/>
</dbReference>
<sequence length="410" mass="47978">MSDFSDQPNYVFKKNFSFIDLFAGIGGFHIAAEELGGKCVFSSEWDEDAREVYKNNFYKRNKALFDSGNFAGDITKVDVEQIPQFDFLFAGFPCQPFSKGGHRKGFDDIRGTSFFDIARIVDHHKPKFLLLENVSNILTHDKGETFKKIIETLDNLGYALNEKPLILSPDNFGIPAIRARLYIPAIRKDLINARSFKLNFSGDFQVGGGINTIIDEEKKDEKYYISQYEKDVLDMWNEFYKNIDIKIIGFPIWVDYFKDKKKIDHLPFWKKDFINKNKKLYKRNKKFIDKWLKKYNNLNWVNVTHKKMEWQAGTDINNIYEGLIQFRPSGVRVKRANKFSTLVAMNHAQIIGKYQRRLTPNETKRLQSFPEYFKVHPNDKVALKQLGNAVNVNVLKIILNKILNKKYEER</sequence>
<dbReference type="PROSITE" id="PS00094">
    <property type="entry name" value="C5_MTASE_1"/>
    <property type="match status" value="1"/>
</dbReference>
<evidence type="ECO:0000256" key="4">
    <source>
        <dbReference type="ARBA" id="ARBA00022747"/>
    </source>
</evidence>
<dbReference type="GO" id="GO:0003886">
    <property type="term" value="F:DNA (cytosine-5-)-methyltransferase activity"/>
    <property type="evidence" value="ECO:0007669"/>
    <property type="project" value="UniProtKB-EC"/>
</dbReference>
<dbReference type="PROSITE" id="PS00095">
    <property type="entry name" value="C5_MTASE_2"/>
    <property type="match status" value="1"/>
</dbReference>
<dbReference type="Pfam" id="PF00145">
    <property type="entry name" value="DNA_methylase"/>
    <property type="match status" value="1"/>
</dbReference>
<dbReference type="SUPFAM" id="SSF53335">
    <property type="entry name" value="S-adenosyl-L-methionine-dependent methyltransferases"/>
    <property type="match status" value="1"/>
</dbReference>
<dbReference type="GO" id="GO:0009307">
    <property type="term" value="P:DNA restriction-modification system"/>
    <property type="evidence" value="ECO:0007669"/>
    <property type="project" value="UniProtKB-KW"/>
</dbReference>
<protein>
    <recommendedName>
        <fullName evidence="7">Cytosine-specific methyltransferase</fullName>
        <ecNumber evidence="7">2.1.1.37</ecNumber>
    </recommendedName>
</protein>
<evidence type="ECO:0000256" key="1">
    <source>
        <dbReference type="ARBA" id="ARBA00022603"/>
    </source>
</evidence>
<dbReference type="InterPro" id="IPR018117">
    <property type="entry name" value="C5_DNA_meth_AS"/>
</dbReference>
<dbReference type="InterPro" id="IPR001525">
    <property type="entry name" value="C5_MeTfrase"/>
</dbReference>
<organism evidence="8 9">
    <name type="scientific">Candidatus Nomurabacteria bacterium RIFOXYA2_FULL_42_12</name>
    <dbReference type="NCBI Taxonomy" id="1801801"/>
    <lineage>
        <taxon>Bacteria</taxon>
        <taxon>Candidatus Nomuraibacteriota</taxon>
    </lineage>
</organism>
<comment type="similarity">
    <text evidence="5 6">Belongs to the class I-like SAM-binding methyltransferase superfamily. C5-methyltransferase family.</text>
</comment>
<name>A0A1F6YQB5_9BACT</name>
<dbReference type="InterPro" id="IPR031303">
    <property type="entry name" value="C5_meth_CS"/>
</dbReference>
<dbReference type="CDD" id="cd00315">
    <property type="entry name" value="Cyt_C5_DNA_methylase"/>
    <property type="match status" value="1"/>
</dbReference>
<comment type="caution">
    <text evidence="8">The sequence shown here is derived from an EMBL/GenBank/DDBJ whole genome shotgun (WGS) entry which is preliminary data.</text>
</comment>
<dbReference type="PRINTS" id="PR00105">
    <property type="entry name" value="C5METTRFRASE"/>
</dbReference>
<comment type="catalytic activity">
    <reaction evidence="7">
        <text>a 2'-deoxycytidine in DNA + S-adenosyl-L-methionine = a 5-methyl-2'-deoxycytidine in DNA + S-adenosyl-L-homocysteine + H(+)</text>
        <dbReference type="Rhea" id="RHEA:13681"/>
        <dbReference type="Rhea" id="RHEA-COMP:11369"/>
        <dbReference type="Rhea" id="RHEA-COMP:11370"/>
        <dbReference type="ChEBI" id="CHEBI:15378"/>
        <dbReference type="ChEBI" id="CHEBI:57856"/>
        <dbReference type="ChEBI" id="CHEBI:59789"/>
        <dbReference type="ChEBI" id="CHEBI:85452"/>
        <dbReference type="ChEBI" id="CHEBI:85454"/>
        <dbReference type="EC" id="2.1.1.37"/>
    </reaction>
</comment>
<dbReference type="PROSITE" id="PS51679">
    <property type="entry name" value="SAM_MT_C5"/>
    <property type="match status" value="1"/>
</dbReference>
<evidence type="ECO:0000256" key="2">
    <source>
        <dbReference type="ARBA" id="ARBA00022679"/>
    </source>
</evidence>
<evidence type="ECO:0000256" key="7">
    <source>
        <dbReference type="RuleBase" id="RU000417"/>
    </source>
</evidence>
<dbReference type="InterPro" id="IPR029063">
    <property type="entry name" value="SAM-dependent_MTases_sf"/>
</dbReference>
<dbReference type="PANTHER" id="PTHR46098">
    <property type="entry name" value="TRNA (CYTOSINE(38)-C(5))-METHYLTRANSFERASE"/>
    <property type="match status" value="1"/>
</dbReference>
<proteinExistence type="inferred from homology"/>
<feature type="active site" evidence="5">
    <location>
        <position position="94"/>
    </location>
</feature>
<evidence type="ECO:0000313" key="9">
    <source>
        <dbReference type="Proteomes" id="UP000178138"/>
    </source>
</evidence>
<evidence type="ECO:0000256" key="3">
    <source>
        <dbReference type="ARBA" id="ARBA00022691"/>
    </source>
</evidence>
<keyword evidence="4" id="KW-0680">Restriction system</keyword>
<dbReference type="Gene3D" id="3.40.50.150">
    <property type="entry name" value="Vaccinia Virus protein VP39"/>
    <property type="match status" value="1"/>
</dbReference>